<feature type="non-terminal residue" evidence="1">
    <location>
        <position position="1"/>
    </location>
</feature>
<dbReference type="EMBL" id="LAZR01068375">
    <property type="protein sequence ID" value="KKK49753.1"/>
    <property type="molecule type" value="Genomic_DNA"/>
</dbReference>
<proteinExistence type="predicted"/>
<feature type="non-terminal residue" evidence="1">
    <location>
        <position position="339"/>
    </location>
</feature>
<name>A0A0F8VZG0_9ZZZZ</name>
<evidence type="ECO:0000313" key="1">
    <source>
        <dbReference type="EMBL" id="KKK49753.1"/>
    </source>
</evidence>
<sequence>KKKIEIIHKLWELLIKEAIYCLRDLDPEDPNEFKQDFGIIEIKEYFKKFSEFEEVLYGADRYYRDHSLHVFRVFLLGFYLLWSDFSESDKDEINFDSIKILPSKLGIKYKITIEEKQSIWTIMALTHDLGYPIEKIEKINEKITGLIKYFGPTGIEEYKYNLPLQNQFLNDFILKFISSKLIQKKTLNKYFTVIQNKYYLKFAKAFENFSHGIMSCILLMKNLVYFKESDYSHSSLSFLKERDAIQFSIRKTILRSIASHDNQDIYHIYPDNFRFLLTFCDDLQEWDRPRITHRFQPSDNIIVKSFNSNIISFEKHLNFPEKSPFSEDDIKNYARSIKK</sequence>
<comment type="caution">
    <text evidence="1">The sequence shown here is derived from an EMBL/GenBank/DDBJ whole genome shotgun (WGS) entry which is preliminary data.</text>
</comment>
<accession>A0A0F8VZG0</accession>
<protein>
    <recommendedName>
        <fullName evidence="2">HD domain-containing protein</fullName>
    </recommendedName>
</protein>
<dbReference type="AlphaFoldDB" id="A0A0F8VZG0"/>
<organism evidence="1">
    <name type="scientific">marine sediment metagenome</name>
    <dbReference type="NCBI Taxonomy" id="412755"/>
    <lineage>
        <taxon>unclassified sequences</taxon>
        <taxon>metagenomes</taxon>
        <taxon>ecological metagenomes</taxon>
    </lineage>
</organism>
<gene>
    <name evidence="1" type="ORF">LCGC14_3131870</name>
</gene>
<reference evidence="1" key="1">
    <citation type="journal article" date="2015" name="Nature">
        <title>Complex archaea that bridge the gap between prokaryotes and eukaryotes.</title>
        <authorList>
            <person name="Spang A."/>
            <person name="Saw J.H."/>
            <person name="Jorgensen S.L."/>
            <person name="Zaremba-Niedzwiedzka K."/>
            <person name="Martijn J."/>
            <person name="Lind A.E."/>
            <person name="van Eijk R."/>
            <person name="Schleper C."/>
            <person name="Guy L."/>
            <person name="Ettema T.J."/>
        </authorList>
    </citation>
    <scope>NUCLEOTIDE SEQUENCE</scope>
</reference>
<evidence type="ECO:0008006" key="2">
    <source>
        <dbReference type="Google" id="ProtNLM"/>
    </source>
</evidence>